<feature type="region of interest" description="Disordered" evidence="7">
    <location>
        <begin position="1237"/>
        <end position="1423"/>
    </location>
</feature>
<name>A0AA88I655_ARTSF</name>
<dbReference type="PANTHER" id="PTHR24346">
    <property type="entry name" value="MAP/MICROTUBULE AFFINITY-REGULATING KINASE"/>
    <property type="match status" value="1"/>
</dbReference>
<accession>A0AA88I655</accession>
<evidence type="ECO:0000256" key="3">
    <source>
        <dbReference type="ARBA" id="ARBA00022741"/>
    </source>
</evidence>
<organism evidence="9 10">
    <name type="scientific">Artemia franciscana</name>
    <name type="common">Brine shrimp</name>
    <name type="synonym">Artemia sanfranciscana</name>
    <dbReference type="NCBI Taxonomy" id="6661"/>
    <lineage>
        <taxon>Eukaryota</taxon>
        <taxon>Metazoa</taxon>
        <taxon>Ecdysozoa</taxon>
        <taxon>Arthropoda</taxon>
        <taxon>Crustacea</taxon>
        <taxon>Branchiopoda</taxon>
        <taxon>Anostraca</taxon>
        <taxon>Artemiidae</taxon>
        <taxon>Artemia</taxon>
    </lineage>
</organism>
<dbReference type="GO" id="GO:0000226">
    <property type="term" value="P:microtubule cytoskeleton organization"/>
    <property type="evidence" value="ECO:0007669"/>
    <property type="project" value="TreeGrafter"/>
</dbReference>
<evidence type="ECO:0000256" key="5">
    <source>
        <dbReference type="ARBA" id="ARBA00022840"/>
    </source>
</evidence>
<comment type="caution">
    <text evidence="9">The sequence shown here is derived from an EMBL/GenBank/DDBJ whole genome shotgun (WGS) entry which is preliminary data.</text>
</comment>
<feature type="compositionally biased region" description="Basic residues" evidence="7">
    <location>
        <begin position="380"/>
        <end position="389"/>
    </location>
</feature>
<feature type="compositionally biased region" description="Polar residues" evidence="7">
    <location>
        <begin position="1335"/>
        <end position="1350"/>
    </location>
</feature>
<feature type="compositionally biased region" description="Basic and acidic residues" evidence="7">
    <location>
        <begin position="390"/>
        <end position="414"/>
    </location>
</feature>
<reference evidence="9" key="1">
    <citation type="submission" date="2023-07" db="EMBL/GenBank/DDBJ databases">
        <title>Chromosome-level genome assembly of Artemia franciscana.</title>
        <authorList>
            <person name="Jo E."/>
        </authorList>
    </citation>
    <scope>NUCLEOTIDE SEQUENCE</scope>
    <source>
        <tissue evidence="9">Whole body</tissue>
    </source>
</reference>
<feature type="region of interest" description="Disordered" evidence="7">
    <location>
        <begin position="500"/>
        <end position="529"/>
    </location>
</feature>
<keyword evidence="2" id="KW-0808">Transferase</keyword>
<feature type="compositionally biased region" description="Low complexity" evidence="7">
    <location>
        <begin position="1883"/>
        <end position="1894"/>
    </location>
</feature>
<dbReference type="PROSITE" id="PS00107">
    <property type="entry name" value="PROTEIN_KINASE_ATP"/>
    <property type="match status" value="1"/>
</dbReference>
<feature type="compositionally biased region" description="Polar residues" evidence="7">
    <location>
        <begin position="357"/>
        <end position="366"/>
    </location>
</feature>
<dbReference type="GO" id="GO:0035556">
    <property type="term" value="P:intracellular signal transduction"/>
    <property type="evidence" value="ECO:0007669"/>
    <property type="project" value="TreeGrafter"/>
</dbReference>
<evidence type="ECO:0000259" key="8">
    <source>
        <dbReference type="PROSITE" id="PS50011"/>
    </source>
</evidence>
<feature type="compositionally biased region" description="Polar residues" evidence="7">
    <location>
        <begin position="727"/>
        <end position="738"/>
    </location>
</feature>
<keyword evidence="10" id="KW-1185">Reference proteome</keyword>
<dbReference type="InterPro" id="IPR008271">
    <property type="entry name" value="Ser/Thr_kinase_AS"/>
</dbReference>
<feature type="region of interest" description="Disordered" evidence="7">
    <location>
        <begin position="727"/>
        <end position="825"/>
    </location>
</feature>
<dbReference type="GO" id="GO:0050321">
    <property type="term" value="F:tau-protein kinase activity"/>
    <property type="evidence" value="ECO:0007669"/>
    <property type="project" value="TreeGrafter"/>
</dbReference>
<keyword evidence="1" id="KW-0723">Serine/threonine-protein kinase</keyword>
<feature type="compositionally biased region" description="Basic and acidic residues" evidence="7">
    <location>
        <begin position="765"/>
        <end position="778"/>
    </location>
</feature>
<feature type="compositionally biased region" description="Polar residues" evidence="7">
    <location>
        <begin position="1964"/>
        <end position="2039"/>
    </location>
</feature>
<feature type="compositionally biased region" description="Polar residues" evidence="7">
    <location>
        <begin position="1145"/>
        <end position="1160"/>
    </location>
</feature>
<dbReference type="Proteomes" id="UP001187531">
    <property type="component" value="Unassembled WGS sequence"/>
</dbReference>
<feature type="compositionally biased region" description="Basic residues" evidence="7">
    <location>
        <begin position="2055"/>
        <end position="2073"/>
    </location>
</feature>
<feature type="compositionally biased region" description="Pro residues" evidence="7">
    <location>
        <begin position="1818"/>
        <end position="1833"/>
    </location>
</feature>
<dbReference type="PANTHER" id="PTHR24346:SF93">
    <property type="entry name" value="NUAK FAMILY SNF1-LIKE KINASE 1"/>
    <property type="match status" value="1"/>
</dbReference>
<dbReference type="Pfam" id="PF00069">
    <property type="entry name" value="Pkinase"/>
    <property type="match status" value="1"/>
</dbReference>
<feature type="region of interest" description="Disordered" evidence="7">
    <location>
        <begin position="325"/>
        <end position="429"/>
    </location>
</feature>
<dbReference type="EMBL" id="JAVRJZ010000005">
    <property type="protein sequence ID" value="KAK2722525.1"/>
    <property type="molecule type" value="Genomic_DNA"/>
</dbReference>
<keyword evidence="5 6" id="KW-0067">ATP-binding</keyword>
<evidence type="ECO:0000313" key="10">
    <source>
        <dbReference type="Proteomes" id="UP001187531"/>
    </source>
</evidence>
<dbReference type="PROSITE" id="PS50011">
    <property type="entry name" value="PROTEIN_KINASE_DOM"/>
    <property type="match status" value="1"/>
</dbReference>
<feature type="compositionally biased region" description="Polar residues" evidence="7">
    <location>
        <begin position="2081"/>
        <end position="2095"/>
    </location>
</feature>
<evidence type="ECO:0000256" key="2">
    <source>
        <dbReference type="ARBA" id="ARBA00022679"/>
    </source>
</evidence>
<dbReference type="InterPro" id="IPR011009">
    <property type="entry name" value="Kinase-like_dom_sf"/>
</dbReference>
<feature type="compositionally biased region" description="Polar residues" evidence="7">
    <location>
        <begin position="1926"/>
        <end position="1939"/>
    </location>
</feature>
<dbReference type="GO" id="GO:0005524">
    <property type="term" value="F:ATP binding"/>
    <property type="evidence" value="ECO:0007669"/>
    <property type="project" value="UniProtKB-UniRule"/>
</dbReference>
<sequence>MVVGGGVAGGHDINNIMGGLESTGGVMLHNHKRKLRQRFDLIKKLGQGTYGKVQLGVNKETGQQVAIKTIKKAKIETDADLIRIKREIQIMSSVQHPYIIHIYEVFENREKIVLVMEYAAGGELYDYLSESKVLSEEEARRIFRQVASAVYYCHKHKICHRDLKLENILLDTEGNAKIADFGLSNVFDGKRMLTTFCGSPLYASPEIVRGIPYQGPEVDCWSLGVLLYTLVYGAMPFDGSNFKRLVKQICQGEYYEPKKPTPSSPLIRLMLAVDAQKRANVEDICSHWWVNQGYPGSCLEAAEELSNKTPVRLDLLLLLADPPQSSSCVDVDDETRPQTSENNVETEPTKPSRKISHSNSASNFTSKPVDDPMEGPSERKPKKRTKSEKRKRETHVEESAEKSATEQSPKRPAPDEIDTSIPLNKSSPVIDQIVPDEFTNKDELKLKGGFQTVEDKIISEIVRQCDTISEKSEASTTQLLELPKVDIDNDSVPKSLTFVKPQELDSPNQDSGFQSIEPIQQEPPMPKSATFTVKKDDVADIPKEDEIPKVNDTKNINFDNNRLSIGSAISEALSDTSRSEIMSGTTSPGTLSPTRNTEKRQSRILKQAELFNRLSESQGDIKTMTLERPKKVTSFGFRVGDMKSKFEAKVNEPKKISVASAFKVSDAKKAFEIVAAVSSSQSTLPKVSAFPKRTIIQAPDATPLTLQKFPLKSQTHAVANKPTMVQKTAADTSKSSVDIRTKIVQPDSESSQKSEIIKTESNVLTKEEKDRDNSKETGSENIVVKQDVKMGAKDQSRDRKVETTVSNNSTAYKKTQGVEKPDEKNKADAVPVFLAKKFVSKETTPASEEEESSVVVGGLGISIGRVTDANKVGIKTEEQSIKIVRPKEKDDSLRPLDLKQQLNNTVVESKEPGFVPAITPKALSVKEEAKVKKVKPPPLDIKAAQQVETKVLIDSGEKELKEGIVLLSGSPAFVNQKGKGSVQSPEKGKTTEIKVQIASPISTATSKSVAPKTIGRIECPTRASSERIASPPRASSIPVKREHIIPIMVEGRDLSYLREASVASEGLSPISEVDQRNEKRDAFSDASISSPLSERELSVPRGDPIRKSPREFIIPISVEGGGMVTPKPEEHAHPTGTFGRRKNRQSSQTGDGSRDSPFNTLKRLSSFGKGYFDEKEDEFLSFANRMASRRLGRHLDHSDSSGEESDDDTFQILTAESLFSNLLSRVRNISRRTHRDDPFASFRQSSRIESNRGHDSGSQRVSSETPSRVSQRPSSVIDNVIRRSTDSDTSMLGRSSVHEDDMPWRRRQSSREPSVSSVPLENRVGFSPPPDVKNIFSQSKVRPSEVSISATIKVPRRTSSDRTSTESQLGRSTFQPVLRRSVTTNQEDGEPSPNWTVLRLNSSSRDSRKEYNRTKSSKELGEDSLTKRSIHRYGRAITLDSIEVEDNDLKRLGSPLAEDTQSRGETPISYRTYTRTCSREYLSPENDKVNWNYNTLPNLRKSRFILEEETKETAVNNITAALCKPMQRVKSPPPTDEKVLESALSPVRVISYQTNTTSPIPVENVLRATPRPAENVQADINKVKNNLDVSKCEDQKDKQDLLVSPIFVPPKTSSVATTKAVDEAAKLFAKAEAEIAERFYSPTRDVSNHICEPKVSASEAVAKRVSRFLRPDFYETPKDQSDFAKEKEIAAKSKSRFLKNFQKNSENNNETSEPAKTVGADLRKENISQDVSVVKSEIANSDAVNFNVVSNTTLRPLLKSFPDKATSPSIILEPKAVCTMKKETTELEVALAPLKVVTQPIKTAQNGKTQIKSEQKRPSPPSALPKAKTPPRPLSHLVNPPVAPPKRLTTPMMAATPLRGITPPKARGITPPKVSLKKVEGVPKSTSPPKNSKSTPKETSKQSSDIGATKSSPKIKVKKHWENLMNLATSSFQKNSSPAKTDKADQVTEIQPPRECSKPRQVPSACSTQPTNETLVHSKFNGNLEYTNQGNSSKSAITNQSSTAQVNPPINQDNQDGSEDYNGTETPTSYDSRSVCSDLQSEKNLDDEESVSDRIHRKSFYTRFNDRRKSRRSSTKEIIDLQQQLTEIACRNQSVGRDESPAEASDSRKSSGSRRSVSNFDSIQENDISLSFRERDRGSTLSPSRTESVRIPRTWRVSQDTVTKSVASVESHPSEYKQYSRTPSRFIDKTNVSVPTRRFTAEVEANATIPRRSNRYSVFEPTTSTPIGSYTSRIGLPEPRLQSNRYSTLLEDRGRMSSVTRSSIGQSSLGRRDPPVTGDITSRDSSIPRRDYGFLRSTSTGYDGGYRRDSSLSSRLKRY</sequence>
<feature type="compositionally biased region" description="Low complexity" evidence="7">
    <location>
        <begin position="583"/>
        <end position="594"/>
    </location>
</feature>
<feature type="compositionally biased region" description="Basic and acidic residues" evidence="7">
    <location>
        <begin position="786"/>
        <end position="802"/>
    </location>
</feature>
<dbReference type="InterPro" id="IPR000719">
    <property type="entry name" value="Prot_kinase_dom"/>
</dbReference>
<feature type="domain" description="Protein kinase" evidence="8">
    <location>
        <begin position="39"/>
        <end position="290"/>
    </location>
</feature>
<feature type="binding site" evidence="6">
    <location>
        <position position="72"/>
    </location>
    <ligand>
        <name>ATP</name>
        <dbReference type="ChEBI" id="CHEBI:30616"/>
    </ligand>
</feature>
<keyword evidence="3 6" id="KW-0547">Nucleotide-binding</keyword>
<feature type="compositionally biased region" description="Polar residues" evidence="7">
    <location>
        <begin position="337"/>
        <end position="346"/>
    </location>
</feature>
<feature type="compositionally biased region" description="Basic and acidic residues" evidence="7">
    <location>
        <begin position="1093"/>
        <end position="1110"/>
    </location>
</feature>
<dbReference type="FunFam" id="1.10.510.10:FF:000389">
    <property type="entry name" value="Uncharacterized protein, isoform E"/>
    <property type="match status" value="1"/>
</dbReference>
<gene>
    <name evidence="9" type="ORF">QYM36_002911</name>
</gene>
<evidence type="ECO:0000313" key="9">
    <source>
        <dbReference type="EMBL" id="KAK2722525.1"/>
    </source>
</evidence>
<feature type="compositionally biased region" description="Polar residues" evidence="7">
    <location>
        <begin position="1258"/>
        <end position="1277"/>
    </location>
</feature>
<dbReference type="GO" id="GO:0005737">
    <property type="term" value="C:cytoplasm"/>
    <property type="evidence" value="ECO:0007669"/>
    <property type="project" value="TreeGrafter"/>
</dbReference>
<evidence type="ECO:0000256" key="4">
    <source>
        <dbReference type="ARBA" id="ARBA00022777"/>
    </source>
</evidence>
<dbReference type="FunFam" id="3.30.200.20:FF:000315">
    <property type="entry name" value="Calcium-dependent protein kinase 3"/>
    <property type="match status" value="1"/>
</dbReference>
<dbReference type="CDD" id="cd14073">
    <property type="entry name" value="STKc_NUAK"/>
    <property type="match status" value="1"/>
</dbReference>
<feature type="region of interest" description="Disordered" evidence="7">
    <location>
        <begin position="2253"/>
        <end position="2319"/>
    </location>
</feature>
<dbReference type="PROSITE" id="PS00108">
    <property type="entry name" value="PROTEIN_KINASE_ST"/>
    <property type="match status" value="1"/>
</dbReference>
<evidence type="ECO:0000256" key="1">
    <source>
        <dbReference type="ARBA" id="ARBA00022527"/>
    </source>
</evidence>
<feature type="region of interest" description="Disordered" evidence="7">
    <location>
        <begin position="1803"/>
        <end position="2149"/>
    </location>
</feature>
<feature type="compositionally biased region" description="Basic and acidic residues" evidence="7">
    <location>
        <begin position="2096"/>
        <end position="2109"/>
    </location>
</feature>
<feature type="compositionally biased region" description="Polar residues" evidence="7">
    <location>
        <begin position="803"/>
        <end position="813"/>
    </location>
</feature>
<feature type="compositionally biased region" description="Polar residues" evidence="7">
    <location>
        <begin position="2257"/>
        <end position="2269"/>
    </location>
</feature>
<keyword evidence="4" id="KW-0418">Kinase</keyword>
<dbReference type="SUPFAM" id="SSF56112">
    <property type="entry name" value="Protein kinase-like (PK-like)"/>
    <property type="match status" value="1"/>
</dbReference>
<feature type="compositionally biased region" description="Basic and acidic residues" evidence="7">
    <location>
        <begin position="816"/>
        <end position="825"/>
    </location>
</feature>
<feature type="compositionally biased region" description="Basic and acidic residues" evidence="7">
    <location>
        <begin position="1405"/>
        <end position="1423"/>
    </location>
</feature>
<feature type="compositionally biased region" description="Polar residues" evidence="7">
    <location>
        <begin position="1902"/>
        <end position="1912"/>
    </location>
</feature>
<dbReference type="SMART" id="SM00220">
    <property type="entry name" value="S_TKc"/>
    <property type="match status" value="1"/>
</dbReference>
<feature type="compositionally biased region" description="Polar residues" evidence="7">
    <location>
        <begin position="2119"/>
        <end position="2129"/>
    </location>
</feature>
<evidence type="ECO:0000256" key="6">
    <source>
        <dbReference type="PROSITE-ProRule" id="PRU10141"/>
    </source>
</evidence>
<feature type="compositionally biased region" description="Basic and acidic residues" evidence="7">
    <location>
        <begin position="1073"/>
        <end position="1083"/>
    </location>
</feature>
<feature type="compositionally biased region" description="Polar residues" evidence="7">
    <location>
        <begin position="1393"/>
        <end position="1404"/>
    </location>
</feature>
<feature type="compositionally biased region" description="Polar residues" evidence="7">
    <location>
        <begin position="1366"/>
        <end position="1386"/>
    </location>
</feature>
<feature type="region of interest" description="Disordered" evidence="7">
    <location>
        <begin position="575"/>
        <end position="601"/>
    </location>
</feature>
<dbReference type="InterPro" id="IPR017441">
    <property type="entry name" value="Protein_kinase_ATP_BS"/>
</dbReference>
<feature type="compositionally biased region" description="Polar residues" evidence="7">
    <location>
        <begin position="505"/>
        <end position="518"/>
    </location>
</feature>
<evidence type="ECO:0000256" key="7">
    <source>
        <dbReference type="SAM" id="MobiDB-lite"/>
    </source>
</evidence>
<dbReference type="Gene3D" id="1.10.510.10">
    <property type="entry name" value="Transferase(Phosphotransferase) domain 1"/>
    <property type="match status" value="1"/>
</dbReference>
<feature type="region of interest" description="Disordered" evidence="7">
    <location>
        <begin position="1065"/>
        <end position="1160"/>
    </location>
</feature>
<protein>
    <recommendedName>
        <fullName evidence="8">Protein kinase domain-containing protein</fullName>
    </recommendedName>
</protein>
<proteinExistence type="predicted"/>